<dbReference type="KEGG" id="hprf:HLPR_15790"/>
<evidence type="ECO:0000313" key="5">
    <source>
        <dbReference type="EMBL" id="BEP29248.1"/>
    </source>
</evidence>
<dbReference type="AlphaFoldDB" id="A0AAU9E768"/>
<accession>A0AAU9E768</accession>
<protein>
    <recommendedName>
        <fullName evidence="1">Stage 0 sporulation protein A homolog</fullName>
    </recommendedName>
</protein>
<evidence type="ECO:0000313" key="6">
    <source>
        <dbReference type="Proteomes" id="UP001321786"/>
    </source>
</evidence>
<dbReference type="Proteomes" id="UP001321786">
    <property type="component" value="Chromosome"/>
</dbReference>
<feature type="domain" description="Response regulatory" evidence="4">
    <location>
        <begin position="1"/>
        <end position="60"/>
    </location>
</feature>
<dbReference type="Gene3D" id="3.20.20.70">
    <property type="entry name" value="Aldolase class I"/>
    <property type="match status" value="1"/>
</dbReference>
<organism evidence="5 6">
    <name type="scientific">Helicovermis profundi</name>
    <dbReference type="NCBI Taxonomy" id="3065157"/>
    <lineage>
        <taxon>Bacteria</taxon>
        <taxon>Bacillati</taxon>
        <taxon>Bacillota</taxon>
        <taxon>Clostridia</taxon>
        <taxon>Helicovermis</taxon>
    </lineage>
</organism>
<name>A0AAU9E768_9FIRM</name>
<dbReference type="InterPro" id="IPR011006">
    <property type="entry name" value="CheY-like_superfamily"/>
</dbReference>
<dbReference type="InterPro" id="IPR013785">
    <property type="entry name" value="Aldolase_TIM"/>
</dbReference>
<comment type="caution">
    <text evidence="3">Lacks conserved residue(s) required for the propagation of feature annotation.</text>
</comment>
<keyword evidence="6" id="KW-1185">Reference proteome</keyword>
<dbReference type="PROSITE" id="PS50110">
    <property type="entry name" value="RESPONSE_REGULATORY"/>
    <property type="match status" value="1"/>
</dbReference>
<dbReference type="EMBL" id="AP028654">
    <property type="protein sequence ID" value="BEP29248.1"/>
    <property type="molecule type" value="Genomic_DNA"/>
</dbReference>
<evidence type="ECO:0000256" key="1">
    <source>
        <dbReference type="ARBA" id="ARBA00018672"/>
    </source>
</evidence>
<dbReference type="InterPro" id="IPR001789">
    <property type="entry name" value="Sig_transdc_resp-reg_receiver"/>
</dbReference>
<dbReference type="Pfam" id="PF00072">
    <property type="entry name" value="Response_reg"/>
    <property type="match status" value="1"/>
</dbReference>
<evidence type="ECO:0000256" key="3">
    <source>
        <dbReference type="PROSITE-ProRule" id="PRU00169"/>
    </source>
</evidence>
<evidence type="ECO:0000259" key="4">
    <source>
        <dbReference type="PROSITE" id="PS50110"/>
    </source>
</evidence>
<dbReference type="GO" id="GO:0000160">
    <property type="term" value="P:phosphorelay signal transduction system"/>
    <property type="evidence" value="ECO:0007669"/>
    <property type="project" value="InterPro"/>
</dbReference>
<comment type="function">
    <text evidence="2">May play the central regulatory role in sporulation. It may be an element of the effector pathway responsible for the activation of sporulation genes in response to nutritional stress. Spo0A may act in concert with spo0H (a sigma factor) to control the expression of some genes that are critical to the sporulation process.</text>
</comment>
<dbReference type="SUPFAM" id="SSF52172">
    <property type="entry name" value="CheY-like"/>
    <property type="match status" value="1"/>
</dbReference>
<reference evidence="5 6" key="1">
    <citation type="submission" date="2023-08" db="EMBL/GenBank/DDBJ databases">
        <title>Helicovermis profunda gen. nov., sp. nov., a novel mesophilic, fermentative bacterium within the Bacillota from a deep-sea hydrothermal vent chimney.</title>
        <authorList>
            <person name="Miyazaki U."/>
            <person name="Mizutani D."/>
            <person name="Hashimoto Y."/>
            <person name="Tame A."/>
            <person name="Sawayama S."/>
            <person name="Miyazaki J."/>
            <person name="Takai K."/>
            <person name="Nakagawa S."/>
        </authorList>
    </citation>
    <scope>NUCLEOTIDE SEQUENCE [LARGE SCALE GENOMIC DNA]</scope>
    <source>
        <strain evidence="5 6">S502</strain>
    </source>
</reference>
<proteinExistence type="predicted"/>
<sequence length="63" mass="6797">MNGIEAVKGIVEHDKEAKVVMLSSVGTKENLKEALKAGASDFIQKPVEIEILKKTLVKFSKGA</sequence>
<gene>
    <name evidence="5" type="ORF">HLPR_15790</name>
</gene>
<evidence type="ECO:0000256" key="2">
    <source>
        <dbReference type="ARBA" id="ARBA00024867"/>
    </source>
</evidence>